<dbReference type="Gene3D" id="2.60.120.260">
    <property type="entry name" value="Galactose-binding domain-like"/>
    <property type="match status" value="1"/>
</dbReference>
<proteinExistence type="predicted"/>
<dbReference type="Gene3D" id="2.60.40.10">
    <property type="entry name" value="Immunoglobulins"/>
    <property type="match status" value="1"/>
</dbReference>
<dbReference type="SUPFAM" id="SSF49785">
    <property type="entry name" value="Galactose-binding domain-like"/>
    <property type="match status" value="1"/>
</dbReference>
<protein>
    <recommendedName>
        <fullName evidence="3">F5/8 type C domain-containing protein</fullName>
    </recommendedName>
</protein>
<sequence>MSLKFNVNISHAEETFSENLIPIMASPTSPSGRVTSSEYWQDTNDWKAFDGVEQYSTSPGKYNAWGTTKKTGWLSYEFSNPQKVAKYVIGYGGFVGTSEFGSQPKDWTFEGSDDGLEWHILDTQKNVTSWIKNTSKTYIIENNKAYKFYRINVTANNGSSSQVVNLTIHELKMMERTTPLPNESIDLIASGSDSKVVLNWKYSNDSNNESYTISRSDIIGGPYTVISSNTKGSSFTDNNLINGKTYYYIVSQTGTDLVSNEAAATPQKVNITDPEPSGNRAILNVIMTTGLEKEYDLPMSDVIAFLNWYDSRDAGTGPAKFAINKYSNNKGPFSKRTDYVIFDKILTFEVSEYTSN</sequence>
<gene>
    <name evidence="1" type="ORF">PAHA3_2440</name>
</gene>
<reference evidence="1 2" key="1">
    <citation type="journal article" date="2016" name="Genome Announc.">
        <title>Draft Genome Sequence of Paenibacillus amylolyticus Heshi-A3, Isolated from Fermented Rice Bran in a Japanese Fermented Seafood Dish.</title>
        <authorList>
            <person name="Akuzawa S."/>
            <person name="Nagaoka J."/>
            <person name="Kanekatsu M."/>
            <person name="Kubota E."/>
            <person name="Ohtake R."/>
            <person name="Suzuki T."/>
            <person name="Kanesaki Y."/>
        </authorList>
    </citation>
    <scope>NUCLEOTIDE SEQUENCE [LARGE SCALE GENOMIC DNA]</scope>
    <source>
        <strain evidence="1 2">Heshi-A3</strain>
    </source>
</reference>
<dbReference type="Proteomes" id="UP000069697">
    <property type="component" value="Unassembled WGS sequence"/>
</dbReference>
<dbReference type="EMBL" id="BCNV01000001">
    <property type="protein sequence ID" value="GAS82366.1"/>
    <property type="molecule type" value="Genomic_DNA"/>
</dbReference>
<reference evidence="2" key="2">
    <citation type="submission" date="2016-01" db="EMBL/GenBank/DDBJ databases">
        <title>Draft Genome Sequence of Paenibacillus amylolyticus Heshi-A3 that Was Isolated from Fermented Rice Bran with Aging Salted Mackerel, Which Was Named Heshiko as Traditional Fermented Seafood in Japan.</title>
        <authorList>
            <person name="Akuzawa S."/>
            <person name="Nakagawa J."/>
            <person name="Kanekatsu T."/>
            <person name="Kubota E."/>
            <person name="Ohtake R."/>
            <person name="Suzuki T."/>
            <person name="Kanesaki Y."/>
        </authorList>
    </citation>
    <scope>NUCLEOTIDE SEQUENCE [LARGE SCALE GENOMIC DNA]</scope>
    <source>
        <strain evidence="2">Heshi-A3</strain>
    </source>
</reference>
<evidence type="ECO:0000313" key="1">
    <source>
        <dbReference type="EMBL" id="GAS82366.1"/>
    </source>
</evidence>
<accession>A0A100VM15</accession>
<dbReference type="InterPro" id="IPR036116">
    <property type="entry name" value="FN3_sf"/>
</dbReference>
<dbReference type="InterPro" id="IPR008979">
    <property type="entry name" value="Galactose-bd-like_sf"/>
</dbReference>
<name>A0A100VM15_PAEAM</name>
<dbReference type="SUPFAM" id="SSF49265">
    <property type="entry name" value="Fibronectin type III"/>
    <property type="match status" value="1"/>
</dbReference>
<dbReference type="AlphaFoldDB" id="A0A100VM15"/>
<evidence type="ECO:0008006" key="3">
    <source>
        <dbReference type="Google" id="ProtNLM"/>
    </source>
</evidence>
<comment type="caution">
    <text evidence="1">The sequence shown here is derived from an EMBL/GenBank/DDBJ whole genome shotgun (WGS) entry which is preliminary data.</text>
</comment>
<organism evidence="1 2">
    <name type="scientific">Paenibacillus amylolyticus</name>
    <dbReference type="NCBI Taxonomy" id="1451"/>
    <lineage>
        <taxon>Bacteria</taxon>
        <taxon>Bacillati</taxon>
        <taxon>Bacillota</taxon>
        <taxon>Bacilli</taxon>
        <taxon>Bacillales</taxon>
        <taxon>Paenibacillaceae</taxon>
        <taxon>Paenibacillus</taxon>
    </lineage>
</organism>
<dbReference type="InterPro" id="IPR013783">
    <property type="entry name" value="Ig-like_fold"/>
</dbReference>
<evidence type="ECO:0000313" key="2">
    <source>
        <dbReference type="Proteomes" id="UP000069697"/>
    </source>
</evidence>